<evidence type="ECO:0000313" key="2">
    <source>
        <dbReference type="Proteomes" id="UP000253314"/>
    </source>
</evidence>
<proteinExistence type="predicted"/>
<dbReference type="EMBL" id="QOCW01000005">
    <property type="protein sequence ID" value="RBW70364.1"/>
    <property type="molecule type" value="Genomic_DNA"/>
</dbReference>
<sequence length="192" mass="20309">MDKKKRVILFTDGDHYALKAVEHVAKEIGGRCITMSAGNPTLLSGSEIVKLIHKASDDPIFVLFDDAGFKGEGRGEAAMRYVATHPSLEVLGAVAVASRTSASEWTKVDVSIDRFGNLTEHGVDKSGLADLEVGRIDGDTVSVLDELALPIVIGIGDLGKMAGKDSVEEGAPITKKAVEVLLERSGKYGTTS</sequence>
<accession>A0A366Y1T5</accession>
<comment type="caution">
    <text evidence="1">The sequence shown here is derived from an EMBL/GenBank/DDBJ whole genome shotgun (WGS) entry which is preliminary data.</text>
</comment>
<keyword evidence="2" id="KW-1185">Reference proteome</keyword>
<dbReference type="AlphaFoldDB" id="A0A366Y1T5"/>
<dbReference type="Pfam" id="PF14097">
    <property type="entry name" value="SpoVAE"/>
    <property type="match status" value="1"/>
</dbReference>
<dbReference type="Proteomes" id="UP000253314">
    <property type="component" value="Unassembled WGS sequence"/>
</dbReference>
<reference evidence="1 2" key="1">
    <citation type="submission" date="2018-07" db="EMBL/GenBank/DDBJ databases">
        <title>Lottiidibacillus patelloidae gen. nov., sp. nov., isolated from the intestinal tract of a marine limpet and the reclassification of B. taeanensis BH030017T, B. algicola KMM 3737T and B. hwajinpoensis SW-72T as genus Lottiidibacillus.</title>
        <authorList>
            <person name="Liu R."/>
            <person name="Huang Z."/>
        </authorList>
    </citation>
    <scope>NUCLEOTIDE SEQUENCE [LARGE SCALE GENOMIC DNA]</scope>
    <source>
        <strain evidence="1 2">BH030017</strain>
    </source>
</reference>
<protein>
    <submittedName>
        <fullName evidence="1">Stage V sporulation protein AE</fullName>
    </submittedName>
</protein>
<gene>
    <name evidence="1" type="ORF">DS031_07305</name>
</gene>
<name>A0A366Y1T5_9BACI</name>
<organism evidence="1 2">
    <name type="scientific">Bacillus taeanensis</name>
    <dbReference type="NCBI Taxonomy" id="273032"/>
    <lineage>
        <taxon>Bacteria</taxon>
        <taxon>Bacillati</taxon>
        <taxon>Bacillota</taxon>
        <taxon>Bacilli</taxon>
        <taxon>Bacillales</taxon>
        <taxon>Bacillaceae</taxon>
        <taxon>Bacillus</taxon>
    </lineage>
</organism>
<dbReference type="InterPro" id="IPR025914">
    <property type="entry name" value="SpoVAE"/>
</dbReference>
<dbReference type="OrthoDB" id="1679631at2"/>
<evidence type="ECO:0000313" key="1">
    <source>
        <dbReference type="EMBL" id="RBW70364.1"/>
    </source>
</evidence>
<dbReference type="RefSeq" id="WP_113805271.1">
    <property type="nucleotide sequence ID" value="NZ_QOCW01000005.1"/>
</dbReference>